<accession>A0A0P1ALU1</accession>
<proteinExistence type="predicted"/>
<sequence length="63" mass="7003">MYDLKTIKSGVNCTIFLENRLFGSHWKIPLPFIALAVCSNVAIRLGRVSGSGRVFHELVRALS</sequence>
<evidence type="ECO:0000313" key="2">
    <source>
        <dbReference type="Proteomes" id="UP000054928"/>
    </source>
</evidence>
<keyword evidence="2" id="KW-1185">Reference proteome</keyword>
<name>A0A0P1ALU1_PLAHL</name>
<dbReference type="GeneID" id="36407348"/>
<reference evidence="2" key="1">
    <citation type="submission" date="2014-09" db="EMBL/GenBank/DDBJ databases">
        <authorList>
            <person name="Sharma Rahul"/>
            <person name="Thines Marco"/>
        </authorList>
    </citation>
    <scope>NUCLEOTIDE SEQUENCE [LARGE SCALE GENOMIC DNA]</scope>
</reference>
<dbReference type="RefSeq" id="XP_024578355.1">
    <property type="nucleotide sequence ID" value="XM_024727817.1"/>
</dbReference>
<dbReference type="EMBL" id="CCYD01000610">
    <property type="protein sequence ID" value="CEG41986.1"/>
    <property type="molecule type" value="Genomic_DNA"/>
</dbReference>
<evidence type="ECO:0000313" key="1">
    <source>
        <dbReference type="EMBL" id="CEG41986.1"/>
    </source>
</evidence>
<organism evidence="1 2">
    <name type="scientific">Plasmopara halstedii</name>
    <name type="common">Downy mildew of sunflower</name>
    <dbReference type="NCBI Taxonomy" id="4781"/>
    <lineage>
        <taxon>Eukaryota</taxon>
        <taxon>Sar</taxon>
        <taxon>Stramenopiles</taxon>
        <taxon>Oomycota</taxon>
        <taxon>Peronosporomycetes</taxon>
        <taxon>Peronosporales</taxon>
        <taxon>Peronosporaceae</taxon>
        <taxon>Plasmopara</taxon>
    </lineage>
</organism>
<dbReference type="AlphaFoldDB" id="A0A0P1ALU1"/>
<dbReference type="Proteomes" id="UP000054928">
    <property type="component" value="Unassembled WGS sequence"/>
</dbReference>
<protein>
    <submittedName>
        <fullName evidence="1">Uncharacterized protein</fullName>
    </submittedName>
</protein>